<protein>
    <recommendedName>
        <fullName evidence="3">DUF2802 domain-containing protein</fullName>
    </recommendedName>
</protein>
<dbReference type="EMBL" id="CP139781">
    <property type="protein sequence ID" value="WRQ89436.1"/>
    <property type="molecule type" value="Genomic_DNA"/>
</dbReference>
<organism evidence="1 2">
    <name type="scientific">Actomonas aquatica</name>
    <dbReference type="NCBI Taxonomy" id="2866162"/>
    <lineage>
        <taxon>Bacteria</taxon>
        <taxon>Pseudomonadati</taxon>
        <taxon>Verrucomicrobiota</taxon>
        <taxon>Opitutia</taxon>
        <taxon>Opitutales</taxon>
        <taxon>Opitutaceae</taxon>
        <taxon>Actomonas</taxon>
    </lineage>
</organism>
<evidence type="ECO:0000313" key="2">
    <source>
        <dbReference type="Proteomes" id="UP000738431"/>
    </source>
</evidence>
<evidence type="ECO:0000313" key="1">
    <source>
        <dbReference type="EMBL" id="WRQ89436.1"/>
    </source>
</evidence>
<accession>A0ABZ1CCX7</accession>
<keyword evidence="2" id="KW-1185">Reference proteome</keyword>
<reference evidence="1 2" key="2">
    <citation type="submission" date="2023-12" db="EMBL/GenBank/DDBJ databases">
        <title>Description of an unclassified Opitutus bacterium of Verrucomicrobiota.</title>
        <authorList>
            <person name="Zhang D.-F."/>
        </authorList>
    </citation>
    <scope>NUCLEOTIDE SEQUENCE [LARGE SCALE GENOMIC DNA]</scope>
    <source>
        <strain evidence="1 2">WL0086</strain>
    </source>
</reference>
<name>A0ABZ1CCX7_9BACT</name>
<sequence length="89" mass="9770">MDVIAFLIAFFAFLTAAHCKTQIKTLERQMAVLRARSPIADLDLLSEETKALIAQDRKSEALYAIKADVGCSLKEAEPIWDKAKAASST</sequence>
<dbReference type="Proteomes" id="UP000738431">
    <property type="component" value="Chromosome"/>
</dbReference>
<proteinExistence type="predicted"/>
<reference evidence="1 2" key="1">
    <citation type="submission" date="2021-08" db="EMBL/GenBank/DDBJ databases">
        <authorList>
            <person name="Zhang D."/>
            <person name="Zhang A."/>
            <person name="Wang L."/>
        </authorList>
    </citation>
    <scope>NUCLEOTIDE SEQUENCE [LARGE SCALE GENOMIC DNA]</scope>
    <source>
        <strain evidence="1 2">WL0086</strain>
    </source>
</reference>
<gene>
    <name evidence="1" type="ORF">K1X11_008440</name>
</gene>
<dbReference type="RefSeq" id="WP_221029873.1">
    <property type="nucleotide sequence ID" value="NZ_CP139781.1"/>
</dbReference>
<evidence type="ECO:0008006" key="3">
    <source>
        <dbReference type="Google" id="ProtNLM"/>
    </source>
</evidence>